<dbReference type="AlphaFoldDB" id="A0A2P2PBF2"/>
<protein>
    <submittedName>
        <fullName evidence="1">Uncharacterized protein</fullName>
    </submittedName>
</protein>
<proteinExistence type="predicted"/>
<sequence length="42" mass="4800">MCVSYCAYSGFTMRIEHYKPILSFGRLISISTHLPHPKTLSI</sequence>
<reference evidence="1" key="1">
    <citation type="submission" date="2018-02" db="EMBL/GenBank/DDBJ databases">
        <title>Rhizophora mucronata_Transcriptome.</title>
        <authorList>
            <person name="Meera S.P."/>
            <person name="Sreeshan A."/>
            <person name="Augustine A."/>
        </authorList>
    </citation>
    <scope>NUCLEOTIDE SEQUENCE</scope>
    <source>
        <tissue evidence="1">Leaf</tissue>
    </source>
</reference>
<name>A0A2P2PBF2_RHIMU</name>
<organism evidence="1">
    <name type="scientific">Rhizophora mucronata</name>
    <name type="common">Asiatic mangrove</name>
    <dbReference type="NCBI Taxonomy" id="61149"/>
    <lineage>
        <taxon>Eukaryota</taxon>
        <taxon>Viridiplantae</taxon>
        <taxon>Streptophyta</taxon>
        <taxon>Embryophyta</taxon>
        <taxon>Tracheophyta</taxon>
        <taxon>Spermatophyta</taxon>
        <taxon>Magnoliopsida</taxon>
        <taxon>eudicotyledons</taxon>
        <taxon>Gunneridae</taxon>
        <taxon>Pentapetalae</taxon>
        <taxon>rosids</taxon>
        <taxon>fabids</taxon>
        <taxon>Malpighiales</taxon>
        <taxon>Rhizophoraceae</taxon>
        <taxon>Rhizophora</taxon>
    </lineage>
</organism>
<dbReference type="EMBL" id="GGEC01071519">
    <property type="protein sequence ID" value="MBX52003.1"/>
    <property type="molecule type" value="Transcribed_RNA"/>
</dbReference>
<evidence type="ECO:0000313" key="1">
    <source>
        <dbReference type="EMBL" id="MBX52003.1"/>
    </source>
</evidence>
<accession>A0A2P2PBF2</accession>